<gene>
    <name evidence="9" type="primary">nuoM3</name>
    <name evidence="9" type="ORF">NCTC7807_04658</name>
</gene>
<keyword evidence="4 7" id="KW-1133">Transmembrane helix</keyword>
<comment type="similarity">
    <text evidence="2">Belongs to the complex I subunit 4 family.</text>
</comment>
<dbReference type="EC" id="1.6.5.11" evidence="9"/>
<reference evidence="9 10" key="1">
    <citation type="submission" date="2018-06" db="EMBL/GenBank/DDBJ databases">
        <authorList>
            <consortium name="Pathogen Informatics"/>
            <person name="Doyle S."/>
        </authorList>
    </citation>
    <scope>NUCLEOTIDE SEQUENCE [LARGE SCALE GENOMIC DNA]</scope>
    <source>
        <strain evidence="9 10">NCTC7807</strain>
    </source>
</reference>
<keyword evidence="3 6" id="KW-0812">Transmembrane</keyword>
<evidence type="ECO:0000259" key="8">
    <source>
        <dbReference type="Pfam" id="PF00361"/>
    </source>
</evidence>
<dbReference type="AlphaFoldDB" id="A0A380P6T9"/>
<dbReference type="InterPro" id="IPR010227">
    <property type="entry name" value="NADH_Q_OxRdtase_chainM/4"/>
</dbReference>
<organism evidence="9 10">
    <name type="scientific">Streptomyces griseus</name>
    <dbReference type="NCBI Taxonomy" id="1911"/>
    <lineage>
        <taxon>Bacteria</taxon>
        <taxon>Bacillati</taxon>
        <taxon>Actinomycetota</taxon>
        <taxon>Actinomycetes</taxon>
        <taxon>Kitasatosporales</taxon>
        <taxon>Streptomycetaceae</taxon>
        <taxon>Streptomyces</taxon>
    </lineage>
</organism>
<protein>
    <submittedName>
        <fullName evidence="9">NADH dehydrogenase chain M</fullName>
        <ecNumber evidence="9">1.6.5.11</ecNumber>
    </submittedName>
</protein>
<dbReference type="RefSeq" id="WP_115069400.1">
    <property type="nucleotide sequence ID" value="NZ_UHID01000007.1"/>
</dbReference>
<feature type="transmembrane region" description="Helical" evidence="7">
    <location>
        <begin position="240"/>
        <end position="261"/>
    </location>
</feature>
<feature type="transmembrane region" description="Helical" evidence="7">
    <location>
        <begin position="418"/>
        <end position="438"/>
    </location>
</feature>
<dbReference type="PANTHER" id="PTHR43507:SF1">
    <property type="entry name" value="NADH-UBIQUINONE OXIDOREDUCTASE CHAIN 4"/>
    <property type="match status" value="1"/>
</dbReference>
<evidence type="ECO:0000256" key="2">
    <source>
        <dbReference type="ARBA" id="ARBA00009025"/>
    </source>
</evidence>
<feature type="transmembrane region" description="Helical" evidence="7">
    <location>
        <begin position="106"/>
        <end position="124"/>
    </location>
</feature>
<feature type="transmembrane region" description="Helical" evidence="7">
    <location>
        <begin position="372"/>
        <end position="398"/>
    </location>
</feature>
<dbReference type="NCBIfam" id="TIGR01972">
    <property type="entry name" value="NDH_I_M"/>
    <property type="match status" value="1"/>
</dbReference>
<feature type="transmembrane region" description="Helical" evidence="7">
    <location>
        <begin position="273"/>
        <end position="294"/>
    </location>
</feature>
<evidence type="ECO:0000256" key="4">
    <source>
        <dbReference type="ARBA" id="ARBA00022989"/>
    </source>
</evidence>
<dbReference type="GO" id="GO:0012505">
    <property type="term" value="C:endomembrane system"/>
    <property type="evidence" value="ECO:0007669"/>
    <property type="project" value="UniProtKB-SubCell"/>
</dbReference>
<evidence type="ECO:0000256" key="1">
    <source>
        <dbReference type="ARBA" id="ARBA00004127"/>
    </source>
</evidence>
<dbReference type="InterPro" id="IPR001750">
    <property type="entry name" value="ND/Mrp_TM"/>
</dbReference>
<dbReference type="GO" id="GO:0008137">
    <property type="term" value="F:NADH dehydrogenase (ubiquinone) activity"/>
    <property type="evidence" value="ECO:0007669"/>
    <property type="project" value="InterPro"/>
</dbReference>
<dbReference type="PRINTS" id="PR01437">
    <property type="entry name" value="NUOXDRDTASE4"/>
</dbReference>
<evidence type="ECO:0000256" key="5">
    <source>
        <dbReference type="ARBA" id="ARBA00023136"/>
    </source>
</evidence>
<evidence type="ECO:0000256" key="6">
    <source>
        <dbReference type="RuleBase" id="RU000320"/>
    </source>
</evidence>
<keyword evidence="5 7" id="KW-0472">Membrane</keyword>
<feature type="transmembrane region" description="Helical" evidence="7">
    <location>
        <begin position="162"/>
        <end position="184"/>
    </location>
</feature>
<sequence>MLLTVLVFAPASVALVLLALPRTTPDAVHRTAWTATCALLLAATAALWAKHGAAEGFAYGTRVRWIPSAGVGYHVGADGLSLPLIALTCVLFLACALYSWRERRRVRAHSALFLLLQTTCLGVFVSLDLILFFVFFDLSIVAMYFLIAGWGRAEAARAALMFFLYTFLGSLALLLGFIGLYLAASPHTFDMTDLTRADPLAGRPVAAGLVLLAVGTGLAVKTPTVPFHTWLPLAHTQAPAAGSAILAGVLLKMGAYGLLRIAMPMLPGAWRRYALVAVVLGVVSVLYGSLVALAQSDLKRMIAYTSVTHMGYVVLALGAAASAAAPGGESARTLAVSGAVTQMVSHGLLTGALFLLAGALHERGRTYDMAAYSGVAATAPVLAAATAVAFFASLGLPGFSGFVAEFQIFTGSLGPRPVATTLSVLGILLTAALLLRAYQQVFLGPPRLPSAPGSPRAFPDLRPREAAAVLPLLALATLVGLAPRPLLDTVEPASGLVLELLAR</sequence>
<dbReference type="Pfam" id="PF00361">
    <property type="entry name" value="Proton_antipo_M"/>
    <property type="match status" value="1"/>
</dbReference>
<dbReference type="InterPro" id="IPR003918">
    <property type="entry name" value="NADH_UbQ_OxRdtase"/>
</dbReference>
<dbReference type="Proteomes" id="UP000254150">
    <property type="component" value="Unassembled WGS sequence"/>
</dbReference>
<feature type="transmembrane region" description="Helical" evidence="7">
    <location>
        <begin position="204"/>
        <end position="220"/>
    </location>
</feature>
<dbReference type="EMBL" id="UHID01000007">
    <property type="protein sequence ID" value="SUP60587.1"/>
    <property type="molecule type" value="Genomic_DNA"/>
</dbReference>
<feature type="transmembrane region" description="Helical" evidence="7">
    <location>
        <begin position="130"/>
        <end position="150"/>
    </location>
</feature>
<evidence type="ECO:0000313" key="9">
    <source>
        <dbReference type="EMBL" id="SUP60587.1"/>
    </source>
</evidence>
<feature type="transmembrane region" description="Helical" evidence="7">
    <location>
        <begin position="31"/>
        <end position="49"/>
    </location>
</feature>
<dbReference type="GO" id="GO:0016020">
    <property type="term" value="C:membrane"/>
    <property type="evidence" value="ECO:0007669"/>
    <property type="project" value="UniProtKB-SubCell"/>
</dbReference>
<dbReference type="GO" id="GO:0003954">
    <property type="term" value="F:NADH dehydrogenase activity"/>
    <property type="evidence" value="ECO:0007669"/>
    <property type="project" value="TreeGrafter"/>
</dbReference>
<dbReference type="GO" id="GO:0015990">
    <property type="term" value="P:electron transport coupled proton transport"/>
    <property type="evidence" value="ECO:0007669"/>
    <property type="project" value="TreeGrafter"/>
</dbReference>
<evidence type="ECO:0000256" key="3">
    <source>
        <dbReference type="ARBA" id="ARBA00022692"/>
    </source>
</evidence>
<comment type="subcellular location">
    <subcellularLocation>
        <location evidence="1">Endomembrane system</location>
        <topology evidence="1">Multi-pass membrane protein</topology>
    </subcellularLocation>
    <subcellularLocation>
        <location evidence="6">Membrane</location>
        <topology evidence="6">Multi-pass membrane protein</topology>
    </subcellularLocation>
</comment>
<dbReference type="PANTHER" id="PTHR43507">
    <property type="entry name" value="NADH-UBIQUINONE OXIDOREDUCTASE CHAIN 4"/>
    <property type="match status" value="1"/>
</dbReference>
<accession>A0A380P6T9</accession>
<feature type="transmembrane region" description="Helical" evidence="7">
    <location>
        <begin position="81"/>
        <end position="99"/>
    </location>
</feature>
<evidence type="ECO:0000256" key="7">
    <source>
        <dbReference type="SAM" id="Phobius"/>
    </source>
</evidence>
<evidence type="ECO:0000313" key="10">
    <source>
        <dbReference type="Proteomes" id="UP000254150"/>
    </source>
</evidence>
<feature type="transmembrane region" description="Helical" evidence="7">
    <location>
        <begin position="301"/>
        <end position="323"/>
    </location>
</feature>
<dbReference type="GO" id="GO:0042773">
    <property type="term" value="P:ATP synthesis coupled electron transport"/>
    <property type="evidence" value="ECO:0007669"/>
    <property type="project" value="InterPro"/>
</dbReference>
<proteinExistence type="inferred from homology"/>
<feature type="transmembrane region" description="Helical" evidence="7">
    <location>
        <begin position="343"/>
        <end position="360"/>
    </location>
</feature>
<name>A0A380P6T9_STRGR</name>
<keyword evidence="9" id="KW-0560">Oxidoreductase</keyword>
<feature type="domain" description="NADH:quinone oxidoreductase/Mrp antiporter transmembrane" evidence="8">
    <location>
        <begin position="126"/>
        <end position="427"/>
    </location>
</feature>
<dbReference type="GO" id="GO:0048039">
    <property type="term" value="F:ubiquinone binding"/>
    <property type="evidence" value="ECO:0007669"/>
    <property type="project" value="TreeGrafter"/>
</dbReference>